<dbReference type="NCBIfam" id="NF004111">
    <property type="entry name" value="PRK05600.1"/>
    <property type="match status" value="1"/>
</dbReference>
<keyword evidence="4" id="KW-1185">Reference proteome</keyword>
<dbReference type="GO" id="GO:0005829">
    <property type="term" value="C:cytosol"/>
    <property type="evidence" value="ECO:0007669"/>
    <property type="project" value="TreeGrafter"/>
</dbReference>
<dbReference type="GO" id="GO:0004792">
    <property type="term" value="F:thiosulfate-cyanide sulfurtransferase activity"/>
    <property type="evidence" value="ECO:0007669"/>
    <property type="project" value="TreeGrafter"/>
</dbReference>
<reference evidence="3 5" key="2">
    <citation type="submission" date="2019-06" db="EMBL/GenBank/DDBJ databases">
        <title>Whole genome shotgun sequence of Corynebacterium flavescens NBRC 14136.</title>
        <authorList>
            <person name="Hosoyama A."/>
            <person name="Uohara A."/>
            <person name="Ohji S."/>
            <person name="Ichikawa N."/>
        </authorList>
    </citation>
    <scope>NUCLEOTIDE SEQUENCE [LARGE SCALE GENOMIC DNA]</scope>
    <source>
        <strain evidence="3 5">NBRC 14136</strain>
    </source>
</reference>
<sequence length="375" mass="39243">MSLTDCELRRTARHLSLPGFGIHQQEKLHDSHLLVIGAGGLGCPALQSLAAAGIGTITVIDDDTVDITNIHRQILFGADDVGQLKVEVAARRLKQLQPGINVRAVAQRLTVDNALELLSSADMVLDGSDSFSTKYLAADAAEITGVPLIWATVLQYHGDVAYFRSGPGFRGVGLRDLFPVQPDADSVPDCAEAGVLGATTATMGALMATQAIGLLAGIGGVNSTGGIAPGYLLSYDAFPPRSRVFHIGADPQRQLRTRLEPDYGGQACAAPAGLNARVLVEAVRGGDVLALDIREPHEHLLADLPAGAHSVKLPLSDIDSRERVRSCFAGFPHGAQVLVYCASGKRSAAFVEEYTDLATSAGLSLTSLPGGVNAL</sequence>
<dbReference type="PANTHER" id="PTHR10953">
    <property type="entry name" value="UBIQUITIN-ACTIVATING ENZYME E1"/>
    <property type="match status" value="1"/>
</dbReference>
<dbReference type="Gene3D" id="3.40.50.720">
    <property type="entry name" value="NAD(P)-binding Rossmann-like Domain"/>
    <property type="match status" value="1"/>
</dbReference>
<protein>
    <submittedName>
        <fullName evidence="2">Thiamine biosynthesis protein ThiF</fullName>
    </submittedName>
</protein>
<feature type="domain" description="Rhodanese" evidence="1">
    <location>
        <begin position="284"/>
        <end position="348"/>
    </location>
</feature>
<dbReference type="EMBL" id="CP009246">
    <property type="protein sequence ID" value="APT85800.1"/>
    <property type="molecule type" value="Genomic_DNA"/>
</dbReference>
<dbReference type="InterPro" id="IPR045886">
    <property type="entry name" value="ThiF/MoeB/HesA"/>
</dbReference>
<dbReference type="GO" id="GO:0008641">
    <property type="term" value="F:ubiquitin-like modifier activating enzyme activity"/>
    <property type="evidence" value="ECO:0007669"/>
    <property type="project" value="InterPro"/>
</dbReference>
<accession>A0A1L7CIV9</accession>
<dbReference type="PROSITE" id="PS50206">
    <property type="entry name" value="RHODANESE_3"/>
    <property type="match status" value="1"/>
</dbReference>
<proteinExistence type="predicted"/>
<reference evidence="2 4" key="1">
    <citation type="submission" date="2014-08" db="EMBL/GenBank/DDBJ databases">
        <title>Complete genome sequence of Corynebacterium flavescens OJ8(T)(=DSM 20296(T)), isolated from cheese.</title>
        <authorList>
            <person name="Ruckert C."/>
            <person name="Albersmeier A."/>
            <person name="Winkler A."/>
            <person name="Kalinowski J."/>
        </authorList>
    </citation>
    <scope>NUCLEOTIDE SEQUENCE [LARGE SCALE GENOMIC DNA]</scope>
    <source>
        <strain evidence="2 4">OJ8</strain>
    </source>
</reference>
<dbReference type="InterPro" id="IPR036873">
    <property type="entry name" value="Rhodanese-like_dom_sf"/>
</dbReference>
<dbReference type="Proteomes" id="UP000315353">
    <property type="component" value="Unassembled WGS sequence"/>
</dbReference>
<dbReference type="InterPro" id="IPR000594">
    <property type="entry name" value="ThiF_NAD_FAD-bd"/>
</dbReference>
<dbReference type="KEGG" id="cfc:CFLV_00270"/>
<evidence type="ECO:0000313" key="4">
    <source>
        <dbReference type="Proteomes" id="UP000185479"/>
    </source>
</evidence>
<evidence type="ECO:0000313" key="2">
    <source>
        <dbReference type="EMBL" id="APT85800.1"/>
    </source>
</evidence>
<dbReference type="GO" id="GO:0016779">
    <property type="term" value="F:nucleotidyltransferase activity"/>
    <property type="evidence" value="ECO:0007669"/>
    <property type="project" value="TreeGrafter"/>
</dbReference>
<dbReference type="GO" id="GO:0008146">
    <property type="term" value="F:sulfotransferase activity"/>
    <property type="evidence" value="ECO:0007669"/>
    <property type="project" value="TreeGrafter"/>
</dbReference>
<dbReference type="Proteomes" id="UP000185479">
    <property type="component" value="Chromosome"/>
</dbReference>
<dbReference type="RefSeq" id="WP_075728809.1">
    <property type="nucleotide sequence ID" value="NZ_BJNB01000051.1"/>
</dbReference>
<name>A0A1L7CIV9_CORFL</name>
<dbReference type="CDD" id="cd00158">
    <property type="entry name" value="RHOD"/>
    <property type="match status" value="1"/>
</dbReference>
<dbReference type="SUPFAM" id="SSF69572">
    <property type="entry name" value="Activating enzymes of the ubiquitin-like proteins"/>
    <property type="match status" value="1"/>
</dbReference>
<dbReference type="Pfam" id="PF00899">
    <property type="entry name" value="ThiF"/>
    <property type="match status" value="1"/>
</dbReference>
<dbReference type="CDD" id="cd00757">
    <property type="entry name" value="ThiF_MoeB_HesA_family"/>
    <property type="match status" value="1"/>
</dbReference>
<dbReference type="Gene3D" id="3.40.250.10">
    <property type="entry name" value="Rhodanese-like domain"/>
    <property type="match status" value="1"/>
</dbReference>
<evidence type="ECO:0000313" key="3">
    <source>
        <dbReference type="EMBL" id="GEB98764.1"/>
    </source>
</evidence>
<dbReference type="AlphaFoldDB" id="A0A1L7CIV9"/>
<gene>
    <name evidence="3" type="ORF">CFL01nite_22590</name>
    <name evidence="2" type="ORF">CFLV_00270</name>
</gene>
<dbReference type="PANTHER" id="PTHR10953:SF102">
    <property type="entry name" value="ADENYLYLTRANSFERASE AND SULFURTRANSFERASE MOCS3"/>
    <property type="match status" value="1"/>
</dbReference>
<dbReference type="EMBL" id="BJNB01000051">
    <property type="protein sequence ID" value="GEB98764.1"/>
    <property type="molecule type" value="Genomic_DNA"/>
</dbReference>
<evidence type="ECO:0000313" key="5">
    <source>
        <dbReference type="Proteomes" id="UP000315353"/>
    </source>
</evidence>
<dbReference type="OrthoDB" id="9804286at2"/>
<dbReference type="InterPro" id="IPR035985">
    <property type="entry name" value="Ubiquitin-activating_enz"/>
</dbReference>
<dbReference type="SUPFAM" id="SSF52821">
    <property type="entry name" value="Rhodanese/Cell cycle control phosphatase"/>
    <property type="match status" value="1"/>
</dbReference>
<dbReference type="Pfam" id="PF00581">
    <property type="entry name" value="Rhodanese"/>
    <property type="match status" value="1"/>
</dbReference>
<dbReference type="GeneID" id="82879171"/>
<dbReference type="InterPro" id="IPR001763">
    <property type="entry name" value="Rhodanese-like_dom"/>
</dbReference>
<organism evidence="2 4">
    <name type="scientific">Corynebacterium flavescens</name>
    <dbReference type="NCBI Taxonomy" id="28028"/>
    <lineage>
        <taxon>Bacteria</taxon>
        <taxon>Bacillati</taxon>
        <taxon>Actinomycetota</taxon>
        <taxon>Actinomycetes</taxon>
        <taxon>Mycobacteriales</taxon>
        <taxon>Corynebacteriaceae</taxon>
        <taxon>Corynebacterium</taxon>
    </lineage>
</organism>
<evidence type="ECO:0000259" key="1">
    <source>
        <dbReference type="PROSITE" id="PS50206"/>
    </source>
</evidence>
<dbReference type="STRING" id="28028.CFLV_00270"/>